<evidence type="ECO:0000313" key="2">
    <source>
        <dbReference type="Proteomes" id="UP001281147"/>
    </source>
</evidence>
<protein>
    <submittedName>
        <fullName evidence="1">Uncharacterized protein</fullName>
    </submittedName>
</protein>
<evidence type="ECO:0000313" key="1">
    <source>
        <dbReference type="EMBL" id="KAK3698018.1"/>
    </source>
</evidence>
<accession>A0ACC3MMA4</accession>
<proteinExistence type="predicted"/>
<name>A0ACC3MMA4_9PEZI</name>
<organism evidence="1 2">
    <name type="scientific">Vermiconidia calcicola</name>
    <dbReference type="NCBI Taxonomy" id="1690605"/>
    <lineage>
        <taxon>Eukaryota</taxon>
        <taxon>Fungi</taxon>
        <taxon>Dikarya</taxon>
        <taxon>Ascomycota</taxon>
        <taxon>Pezizomycotina</taxon>
        <taxon>Dothideomycetes</taxon>
        <taxon>Dothideomycetidae</taxon>
        <taxon>Mycosphaerellales</taxon>
        <taxon>Extremaceae</taxon>
        <taxon>Vermiconidia</taxon>
    </lineage>
</organism>
<reference evidence="1" key="1">
    <citation type="submission" date="2023-07" db="EMBL/GenBank/DDBJ databases">
        <title>Black Yeasts Isolated from many extreme environments.</title>
        <authorList>
            <person name="Coleine C."/>
            <person name="Stajich J.E."/>
            <person name="Selbmann L."/>
        </authorList>
    </citation>
    <scope>NUCLEOTIDE SEQUENCE</scope>
    <source>
        <strain evidence="1">CCFEE 5714</strain>
    </source>
</reference>
<dbReference type="Proteomes" id="UP001281147">
    <property type="component" value="Unassembled WGS sequence"/>
</dbReference>
<gene>
    <name evidence="1" type="ORF">LTR37_017134</name>
</gene>
<sequence length="626" mass="70749">MARLRREDVAPRPASYGSDELGESHEQTKTGLQRGADHTESMESQRAKSRRSPRKQPLRLYREPGEQGLSKSDGDRVMMPKRTAQETQPARRIKLLPLRALAVSEPLRSRISPLSSIEGLRTKPRFKSPKKAELRHQPEEPAVPEQSTTMEPSYSAEEIEVEESIWCGSQASSEDSEEELPSPRNFLALPRRPQQEASPRKASSLNIRPYLPHQLNELAISDSEHGPLPRPRYPEAKTPSQNSSRPTSSSDKENNAAILRFSPPRLHSPLKHNLNPRPVTPPQSPPKPRLQSPSKARTRIPTPPLRQSLDAFWDADTVNDWNEQYSPRKTVKSPRKLKLPPTDTSQSPPSSPKKPQSPPKRTKSELEAKKAFETRKHHVAEAFLTELDRVVTQSKIKELAASTGGVRFIWSKTLNSTAGRANWRRETTKTRKLDGSTETVHKHHASIELAEKVINDEDRLLNVIAHEFCHLANFMVSGIKDRPHGKQFKEWGRKCTQAFGHRGVEVTTKHSYQIEYKYIWQCCNEDCGVEFKRHSKSVDPKRHTCGSCRSTLVQIKPVPRKDAGNGTAYSGYVKANFAAVKRELPGASQKEVMEAVARKYRDGKEQKTKAEVEDVARVLEFVTLDD</sequence>
<keyword evidence="2" id="KW-1185">Reference proteome</keyword>
<comment type="caution">
    <text evidence="1">The sequence shown here is derived from an EMBL/GenBank/DDBJ whole genome shotgun (WGS) entry which is preliminary data.</text>
</comment>
<dbReference type="EMBL" id="JAUTXU010000216">
    <property type="protein sequence ID" value="KAK3698018.1"/>
    <property type="molecule type" value="Genomic_DNA"/>
</dbReference>